<accession>A0A9P8ADA7</accession>
<proteinExistence type="predicted"/>
<sequence>MPRILPRLIKKLAENPPRLSERFQHDSLRANKISLRRPVPTAPSFNPEDYPKSILISSKNPVSNSGEYIHHKSLPPRICVGKRVNTKDSKNYGHDAPREMTEEERGWWSSPYLRMLASPIRRCLVTGQYLPSDFLVRLSLMKLPSSRPLRFLHPNLQIPSLLVPDGLQHPKFQVRRSGTSVYMLCSKAALVKMKERSLHQRFGTEVHAFLGEQIRHLLRLRVLQELQLVYEQLRFRPRKMANQTLIRRLTRSEWKELQSSGVALIENAIAILVVPPVNRDHITKARPEPSMASSPPSNVSSNRTQDATSRPISVFYPASSNNPQQSSSGPKPLAAHQIPLYHSGSMFPEPTQRAALHKILSDILTVERRARYGTNLGRAEEKPSHAFALLSNEVTIQHADIAAVGVALWRVRMFEGLGCGGKSGWMKRTKYRSVVEFE</sequence>
<dbReference type="RefSeq" id="XP_043013595.1">
    <property type="nucleotide sequence ID" value="XM_043148993.1"/>
</dbReference>
<dbReference type="Proteomes" id="UP001049176">
    <property type="component" value="Chromosome 2"/>
</dbReference>
<dbReference type="KEGG" id="more:E1B28_004503"/>
<dbReference type="EMBL" id="CM032182">
    <property type="protein sequence ID" value="KAG7097125.1"/>
    <property type="molecule type" value="Genomic_DNA"/>
</dbReference>
<feature type="compositionally biased region" description="Low complexity" evidence="1">
    <location>
        <begin position="289"/>
        <end position="301"/>
    </location>
</feature>
<dbReference type="AlphaFoldDB" id="A0A9P8ADA7"/>
<protein>
    <submittedName>
        <fullName evidence="2">Uncharacterized protein</fullName>
    </submittedName>
</protein>
<evidence type="ECO:0000313" key="3">
    <source>
        <dbReference type="Proteomes" id="UP001049176"/>
    </source>
</evidence>
<organism evidence="2 3">
    <name type="scientific">Marasmius oreades</name>
    <name type="common">fairy-ring Marasmius</name>
    <dbReference type="NCBI Taxonomy" id="181124"/>
    <lineage>
        <taxon>Eukaryota</taxon>
        <taxon>Fungi</taxon>
        <taxon>Dikarya</taxon>
        <taxon>Basidiomycota</taxon>
        <taxon>Agaricomycotina</taxon>
        <taxon>Agaricomycetes</taxon>
        <taxon>Agaricomycetidae</taxon>
        <taxon>Agaricales</taxon>
        <taxon>Marasmiineae</taxon>
        <taxon>Marasmiaceae</taxon>
        <taxon>Marasmius</taxon>
    </lineage>
</organism>
<dbReference type="OrthoDB" id="3363286at2759"/>
<feature type="compositionally biased region" description="Polar residues" evidence="1">
    <location>
        <begin position="302"/>
        <end position="311"/>
    </location>
</feature>
<keyword evidence="3" id="KW-1185">Reference proteome</keyword>
<name>A0A9P8ADA7_9AGAR</name>
<evidence type="ECO:0000256" key="1">
    <source>
        <dbReference type="SAM" id="MobiDB-lite"/>
    </source>
</evidence>
<evidence type="ECO:0000313" key="2">
    <source>
        <dbReference type="EMBL" id="KAG7097125.1"/>
    </source>
</evidence>
<dbReference type="GeneID" id="66073579"/>
<feature type="compositionally biased region" description="Low complexity" evidence="1">
    <location>
        <begin position="317"/>
        <end position="328"/>
    </location>
</feature>
<comment type="caution">
    <text evidence="2">The sequence shown here is derived from an EMBL/GenBank/DDBJ whole genome shotgun (WGS) entry which is preliminary data.</text>
</comment>
<feature type="region of interest" description="Disordered" evidence="1">
    <location>
        <begin position="282"/>
        <end position="335"/>
    </location>
</feature>
<gene>
    <name evidence="2" type="ORF">E1B28_004503</name>
</gene>
<reference evidence="2" key="1">
    <citation type="journal article" date="2021" name="Genome Biol. Evol.">
        <title>The assembled and annotated genome of the fairy-ring fungus Marasmius oreades.</title>
        <authorList>
            <person name="Hiltunen M."/>
            <person name="Ament-Velasquez S.L."/>
            <person name="Johannesson H."/>
        </authorList>
    </citation>
    <scope>NUCLEOTIDE SEQUENCE</scope>
    <source>
        <strain evidence="2">03SP1</strain>
    </source>
</reference>